<protein>
    <submittedName>
        <fullName evidence="1">Uncharacterized protein</fullName>
    </submittedName>
</protein>
<evidence type="ECO:0000313" key="1">
    <source>
        <dbReference type="EMBL" id="KAA1086042.1"/>
    </source>
</evidence>
<accession>A0A5B0NBG5</accession>
<evidence type="ECO:0000313" key="3">
    <source>
        <dbReference type="Proteomes" id="UP000324748"/>
    </source>
</evidence>
<sequence length="80" mass="8557">MMSVLSSTVDHDGLVIGYIIAGKSSPASKFLREGGEEALRPAACEEDCHSHCNAYREHGITEGTQNLTRSSLFGANRAGF</sequence>
<name>A0A5B0NBG5_PUCGR</name>
<proteinExistence type="predicted"/>
<reference evidence="3 4" key="1">
    <citation type="submission" date="2019-05" db="EMBL/GenBank/DDBJ databases">
        <title>Emergence of the Ug99 lineage of the wheat stem rust pathogen through somatic hybridization.</title>
        <authorList>
            <person name="Li F."/>
            <person name="Upadhyaya N.M."/>
            <person name="Sperschneider J."/>
            <person name="Matny O."/>
            <person name="Nguyen-Phuc H."/>
            <person name="Mago R."/>
            <person name="Raley C."/>
            <person name="Miller M.E."/>
            <person name="Silverstein K.A.T."/>
            <person name="Henningsen E."/>
            <person name="Hirsch C.D."/>
            <person name="Visser B."/>
            <person name="Pretorius Z.A."/>
            <person name="Steffenson B.J."/>
            <person name="Schwessinger B."/>
            <person name="Dodds P.N."/>
            <person name="Figueroa M."/>
        </authorList>
    </citation>
    <scope>NUCLEOTIDE SEQUENCE [LARGE SCALE GENOMIC DNA]</scope>
    <source>
        <strain evidence="2">21-0</strain>
        <strain evidence="1 4">Ug99</strain>
    </source>
</reference>
<evidence type="ECO:0000313" key="4">
    <source>
        <dbReference type="Proteomes" id="UP000325313"/>
    </source>
</evidence>
<dbReference type="Proteomes" id="UP000325313">
    <property type="component" value="Unassembled WGS sequence"/>
</dbReference>
<organism evidence="1 4">
    <name type="scientific">Puccinia graminis f. sp. tritici</name>
    <dbReference type="NCBI Taxonomy" id="56615"/>
    <lineage>
        <taxon>Eukaryota</taxon>
        <taxon>Fungi</taxon>
        <taxon>Dikarya</taxon>
        <taxon>Basidiomycota</taxon>
        <taxon>Pucciniomycotina</taxon>
        <taxon>Pucciniomycetes</taxon>
        <taxon>Pucciniales</taxon>
        <taxon>Pucciniaceae</taxon>
        <taxon>Puccinia</taxon>
    </lineage>
</organism>
<gene>
    <name evidence="2" type="ORF">PGT21_030565</name>
    <name evidence="1" type="ORF">PGTUg99_007698</name>
</gene>
<dbReference type="EMBL" id="VDEP01000414">
    <property type="protein sequence ID" value="KAA1086042.1"/>
    <property type="molecule type" value="Genomic_DNA"/>
</dbReference>
<dbReference type="AlphaFoldDB" id="A0A5B0NBG5"/>
<dbReference type="EMBL" id="VSWC01000041">
    <property type="protein sequence ID" value="KAA1104724.1"/>
    <property type="molecule type" value="Genomic_DNA"/>
</dbReference>
<comment type="caution">
    <text evidence="1">The sequence shown here is derived from an EMBL/GenBank/DDBJ whole genome shotgun (WGS) entry which is preliminary data.</text>
</comment>
<dbReference type="Proteomes" id="UP000324748">
    <property type="component" value="Unassembled WGS sequence"/>
</dbReference>
<evidence type="ECO:0000313" key="2">
    <source>
        <dbReference type="EMBL" id="KAA1104724.1"/>
    </source>
</evidence>
<keyword evidence="3" id="KW-1185">Reference proteome</keyword>